<accession>W6MJM8</accession>
<dbReference type="EMBL" id="HG793125">
    <property type="protein sequence ID" value="CDK24672.1"/>
    <property type="molecule type" value="Genomic_DNA"/>
</dbReference>
<dbReference type="RefSeq" id="XP_022456689.1">
    <property type="nucleotide sequence ID" value="XM_022605197.1"/>
</dbReference>
<reference evidence="1" key="2">
    <citation type="submission" date="2014-02" db="EMBL/GenBank/DDBJ databases">
        <title>Complete DNA sequence of /Kuraishia capsulata/ illustrates novel genomic features among budding yeasts (/Saccharomycotina/).</title>
        <authorList>
            <person name="Morales L."/>
            <person name="Noel B."/>
            <person name="Porcel B."/>
            <person name="Marcet-Houben M."/>
            <person name="Hullo M-F."/>
            <person name="Sacerdot C."/>
            <person name="Tekaia F."/>
            <person name="Leh-Louis V."/>
            <person name="Despons L."/>
            <person name="Khanna V."/>
            <person name="Aury J-M."/>
            <person name="Barbe V."/>
            <person name="Couloux A."/>
            <person name="Labadie K."/>
            <person name="Pelletier E."/>
            <person name="Souciet J-L."/>
            <person name="Boekhout T."/>
            <person name="Gabaldon T."/>
            <person name="Wincker P."/>
            <person name="Dujon B."/>
        </authorList>
    </citation>
    <scope>NUCLEOTIDE SEQUENCE</scope>
    <source>
        <strain evidence="1">CBS 1993</strain>
    </source>
</reference>
<dbReference type="HOGENOM" id="CLU_2574204_0_0_1"/>
<dbReference type="GeneID" id="34518077"/>
<dbReference type="Pfam" id="PF08227">
    <property type="entry name" value="DASH_Hsk3"/>
    <property type="match status" value="1"/>
</dbReference>
<evidence type="ECO:0000313" key="2">
    <source>
        <dbReference type="Proteomes" id="UP000019384"/>
    </source>
</evidence>
<dbReference type="Proteomes" id="UP000019384">
    <property type="component" value="Unassembled WGS sequence"/>
</dbReference>
<dbReference type="InterPro" id="IPR013183">
    <property type="entry name" value="Hsk3-like"/>
</dbReference>
<name>W6MJM8_9ASCO</name>
<dbReference type="AlphaFoldDB" id="W6MJM8"/>
<sequence length="81" mass="9148">MSLQQHKELCEQADELRTSLQDFSNLVRTTSTQLNSFNRLALKQASFFMAAHSIFEVETMKSVDPQPRFVAPEDEGGSEVV</sequence>
<organism evidence="1 2">
    <name type="scientific">Kuraishia capsulata CBS 1993</name>
    <dbReference type="NCBI Taxonomy" id="1382522"/>
    <lineage>
        <taxon>Eukaryota</taxon>
        <taxon>Fungi</taxon>
        <taxon>Dikarya</taxon>
        <taxon>Ascomycota</taxon>
        <taxon>Saccharomycotina</taxon>
        <taxon>Pichiomycetes</taxon>
        <taxon>Pichiales</taxon>
        <taxon>Pichiaceae</taxon>
        <taxon>Kuraishia</taxon>
    </lineage>
</organism>
<reference evidence="1" key="1">
    <citation type="submission" date="2013-12" db="EMBL/GenBank/DDBJ databases">
        <authorList>
            <person name="Genoscope - CEA"/>
        </authorList>
    </citation>
    <scope>NUCLEOTIDE SEQUENCE</scope>
    <source>
        <strain evidence="1">CBS 1993</strain>
    </source>
</reference>
<proteinExistence type="predicted"/>
<gene>
    <name evidence="1" type="ORF">KUCA_T00000638001</name>
</gene>
<protein>
    <submittedName>
        <fullName evidence="1">Uncharacterized protein</fullName>
    </submittedName>
</protein>
<keyword evidence="2" id="KW-1185">Reference proteome</keyword>
<evidence type="ECO:0000313" key="1">
    <source>
        <dbReference type="EMBL" id="CDK24672.1"/>
    </source>
</evidence>